<dbReference type="InterPro" id="IPR038071">
    <property type="entry name" value="UROD/MetE-like_sf"/>
</dbReference>
<evidence type="ECO:0000259" key="1">
    <source>
        <dbReference type="Pfam" id="PF01208"/>
    </source>
</evidence>
<keyword evidence="3" id="KW-1185">Reference proteome</keyword>
<dbReference type="EMBL" id="CP010070">
    <property type="protein sequence ID" value="AIZ56771.1"/>
    <property type="molecule type" value="Genomic_DNA"/>
</dbReference>
<dbReference type="RefSeq" id="WP_082007250.1">
    <property type="nucleotide sequence ID" value="NZ_CP010070.1"/>
</dbReference>
<dbReference type="InterPro" id="IPR000257">
    <property type="entry name" value="Uroporphyrinogen_deCOase"/>
</dbReference>
<sequence length="363" mass="40035">MADMTHIERVMAALQTKQGDRLMTYPIACGVNRKLVNGGITYREWAHNPKLYAQAFIEGQKKFDFDFAIGLMDLSVMAGDLGAHVRMDEQNTPFVDQTIIHNTEDYEKLEVPDIKKGRSAVLIEGTKLYSQALKDKVITAGFIEGPLLALTQSAGAERVFMDMFTNPSAIHKALATMTAYDVEMTKAFGKTGCVGLCWDYLWGNYSCLGDAEYEEFEGCKKYALKLNELTVKEGMAVAVHNCADLPHLETQITKFKTSIYSMAYYPLIPGSPSAAETIANGFADKCIIGGNIDPQLFIRGTTEKITQVTKDLIKEVKTALCKRGLPDTKYCIASGCEVPPDIHTKMENIAAVVDTTKKYGKTG</sequence>
<name>A0A0A7LGY4_9ARCH</name>
<dbReference type="HOGENOM" id="CLU_040933_2_0_2"/>
<gene>
    <name evidence="2" type="ORF">Mpt1_c08950</name>
</gene>
<dbReference type="InterPro" id="IPR052024">
    <property type="entry name" value="Methanogen_methyltrans"/>
</dbReference>
<dbReference type="GO" id="GO:0006779">
    <property type="term" value="P:porphyrin-containing compound biosynthetic process"/>
    <property type="evidence" value="ECO:0007669"/>
    <property type="project" value="InterPro"/>
</dbReference>
<dbReference type="Gene3D" id="3.20.20.210">
    <property type="match status" value="1"/>
</dbReference>
<feature type="domain" description="Uroporphyrinogen decarboxylase (URO-D)" evidence="1">
    <location>
        <begin position="6"/>
        <end position="359"/>
    </location>
</feature>
<dbReference type="GO" id="GO:0004853">
    <property type="term" value="F:uroporphyrinogen decarboxylase activity"/>
    <property type="evidence" value="ECO:0007669"/>
    <property type="project" value="InterPro"/>
</dbReference>
<evidence type="ECO:0000313" key="2">
    <source>
        <dbReference type="EMBL" id="AIZ56771.1"/>
    </source>
</evidence>
<dbReference type="GeneID" id="24818558"/>
<dbReference type="PANTHER" id="PTHR47099:SF1">
    <property type="entry name" value="METHYLCOBAMIDE:COM METHYLTRANSFERASE MTBA"/>
    <property type="match status" value="1"/>
</dbReference>
<dbReference type="STRING" id="1577791.Mpt1_c08950"/>
<dbReference type="CDD" id="cd03465">
    <property type="entry name" value="URO-D_like"/>
    <property type="match status" value="1"/>
</dbReference>
<dbReference type="KEGG" id="mear:Mpt1_c08950"/>
<dbReference type="Proteomes" id="UP000030787">
    <property type="component" value="Chromosome"/>
</dbReference>
<accession>A0A0A7LGY4</accession>
<proteinExistence type="predicted"/>
<dbReference type="PANTHER" id="PTHR47099">
    <property type="entry name" value="METHYLCOBAMIDE:COM METHYLTRANSFERASE MTBA"/>
    <property type="match status" value="1"/>
</dbReference>
<protein>
    <submittedName>
        <fullName evidence="2">Uroporphyrinogen-III decarboxylase</fullName>
    </submittedName>
</protein>
<evidence type="ECO:0000313" key="3">
    <source>
        <dbReference type="Proteomes" id="UP000030787"/>
    </source>
</evidence>
<organism evidence="2 3">
    <name type="scientific">Candidatus Methanoplasma termitum</name>
    <dbReference type="NCBI Taxonomy" id="1577791"/>
    <lineage>
        <taxon>Archaea</taxon>
        <taxon>Methanobacteriati</taxon>
        <taxon>Thermoplasmatota</taxon>
        <taxon>Thermoplasmata</taxon>
        <taxon>Methanomassiliicoccales</taxon>
        <taxon>Methanomassiliicoccaceae</taxon>
        <taxon>Candidatus Methanoplasma</taxon>
    </lineage>
</organism>
<dbReference type="AlphaFoldDB" id="A0A0A7LGY4"/>
<dbReference type="OrthoDB" id="134276at2157"/>
<dbReference type="SUPFAM" id="SSF51726">
    <property type="entry name" value="UROD/MetE-like"/>
    <property type="match status" value="1"/>
</dbReference>
<dbReference type="Pfam" id="PF01208">
    <property type="entry name" value="URO-D"/>
    <property type="match status" value="1"/>
</dbReference>
<reference evidence="2 3" key="1">
    <citation type="journal article" date="2014" name="Appl. Environ. Microbiol.">
        <title>Comparative Genome Analysis of 'Candidatus Methanoplasma termitum' Indicates a New Mode of Energy Metabolism in the Seventh Order of Methanogens.</title>
        <authorList>
            <person name="Lang K."/>
            <person name="Schuldes J."/>
            <person name="Klingl A."/>
            <person name="Poehlein A."/>
            <person name="Daniel R."/>
            <person name="Brune A."/>
        </authorList>
    </citation>
    <scope>NUCLEOTIDE SEQUENCE [LARGE SCALE GENOMIC DNA]</scope>
    <source>
        <strain evidence="3">Mpt1</strain>
    </source>
</reference>